<dbReference type="GO" id="GO:0005886">
    <property type="term" value="C:plasma membrane"/>
    <property type="evidence" value="ECO:0007669"/>
    <property type="project" value="UniProtKB-SubCell"/>
</dbReference>
<organism evidence="13 14">
    <name type="scientific">Clostridium algidicarnis DSM 15099</name>
    <dbReference type="NCBI Taxonomy" id="1121295"/>
    <lineage>
        <taxon>Bacteria</taxon>
        <taxon>Bacillati</taxon>
        <taxon>Bacillota</taxon>
        <taxon>Clostridia</taxon>
        <taxon>Eubacteriales</taxon>
        <taxon>Clostridiaceae</taxon>
        <taxon>Clostridium</taxon>
    </lineage>
</organism>
<feature type="transmembrane region" description="Helical" evidence="11">
    <location>
        <begin position="143"/>
        <end position="162"/>
    </location>
</feature>
<evidence type="ECO:0000256" key="2">
    <source>
        <dbReference type="ARBA" id="ARBA00004936"/>
    </source>
</evidence>
<dbReference type="STRING" id="37659.GCA_000703125_00471"/>
<feature type="binding site" evidence="10">
    <location>
        <position position="282"/>
    </location>
    <ligand>
        <name>Mn(2+)</name>
        <dbReference type="ChEBI" id="CHEBI:29035"/>
    </ligand>
</feature>
<dbReference type="OrthoDB" id="5901192at2"/>
<feature type="active site" evidence="8">
    <location>
        <position position="324"/>
    </location>
</feature>
<evidence type="ECO:0000256" key="5">
    <source>
        <dbReference type="ARBA" id="ARBA00022692"/>
    </source>
</evidence>
<keyword evidence="9" id="KW-0464">Manganese</keyword>
<dbReference type="Gene3D" id="3.30.1120.170">
    <property type="match status" value="1"/>
</dbReference>
<evidence type="ECO:0000256" key="8">
    <source>
        <dbReference type="PIRSR" id="PIRSR005091-1"/>
    </source>
</evidence>
<dbReference type="InterPro" id="IPR050448">
    <property type="entry name" value="OpgB/LTA_synthase_biosynth"/>
</dbReference>
<dbReference type="AlphaFoldDB" id="A0A2S6FXI5"/>
<feature type="domain" description="Sulfatase N-terminal" evidence="12">
    <location>
        <begin position="274"/>
        <end position="563"/>
    </location>
</feature>
<feature type="transmembrane region" description="Helical" evidence="11">
    <location>
        <begin position="100"/>
        <end position="123"/>
    </location>
</feature>
<accession>A0A2S6FXI5</accession>
<dbReference type="EMBL" id="PTIS01000008">
    <property type="protein sequence ID" value="PPK48271.1"/>
    <property type="molecule type" value="Genomic_DNA"/>
</dbReference>
<dbReference type="SUPFAM" id="SSF53649">
    <property type="entry name" value="Alkaline phosphatase-like"/>
    <property type="match status" value="1"/>
</dbReference>
<feature type="transmembrane region" description="Helical" evidence="11">
    <location>
        <begin position="174"/>
        <end position="192"/>
    </location>
</feature>
<reference evidence="13 14" key="1">
    <citation type="submission" date="2018-02" db="EMBL/GenBank/DDBJ databases">
        <title>Genomic Encyclopedia of Archaeal and Bacterial Type Strains, Phase II (KMG-II): from individual species to whole genera.</title>
        <authorList>
            <person name="Goeker M."/>
        </authorList>
    </citation>
    <scope>NUCLEOTIDE SEQUENCE [LARGE SCALE GENOMIC DNA]</scope>
    <source>
        <strain evidence="13 14">DSM 15099</strain>
    </source>
</reference>
<keyword evidence="4" id="KW-1003">Cell membrane</keyword>
<feature type="binding site" evidence="10">
    <location>
        <position position="502"/>
    </location>
    <ligand>
        <name>Mn(2+)</name>
        <dbReference type="ChEBI" id="CHEBI:29035"/>
    </ligand>
</feature>
<dbReference type="PIRSF" id="PIRSF005091">
    <property type="entry name" value="Mmb_sulf_HI1246"/>
    <property type="match status" value="1"/>
</dbReference>
<evidence type="ECO:0000256" key="3">
    <source>
        <dbReference type="ARBA" id="ARBA00009983"/>
    </source>
</evidence>
<comment type="pathway">
    <text evidence="2">Cell wall biogenesis; lipoteichoic acid biosynthesis.</text>
</comment>
<comment type="similarity">
    <text evidence="3">Belongs to the LTA synthase family.</text>
</comment>
<comment type="subcellular location">
    <subcellularLocation>
        <location evidence="1">Cell membrane</location>
        <topology evidence="1">Multi-pass membrane protein</topology>
    </subcellularLocation>
</comment>
<evidence type="ECO:0000256" key="6">
    <source>
        <dbReference type="ARBA" id="ARBA00022989"/>
    </source>
</evidence>
<dbReference type="RefSeq" id="WP_104409863.1">
    <property type="nucleotide sequence ID" value="NZ_PTIS01000008.1"/>
</dbReference>
<keyword evidence="9" id="KW-0479">Metal-binding</keyword>
<dbReference type="GO" id="GO:0016740">
    <property type="term" value="F:transferase activity"/>
    <property type="evidence" value="ECO:0007669"/>
    <property type="project" value="UniProtKB-KW"/>
</dbReference>
<dbReference type="Gene3D" id="3.40.720.10">
    <property type="entry name" value="Alkaline Phosphatase, subunit A"/>
    <property type="match status" value="1"/>
</dbReference>
<evidence type="ECO:0000256" key="10">
    <source>
        <dbReference type="PIRSR" id="PIRSR005091-3"/>
    </source>
</evidence>
<feature type="binding site" evidence="9">
    <location>
        <position position="440"/>
    </location>
    <ligand>
        <name>substrate</name>
    </ligand>
</feature>
<comment type="caution">
    <text evidence="13">The sequence shown here is derived from an EMBL/GenBank/DDBJ whole genome shotgun (WGS) entry which is preliminary data.</text>
</comment>
<proteinExistence type="inferred from homology"/>
<feature type="binding site" evidence="10">
    <location>
        <position position="501"/>
    </location>
    <ligand>
        <name>Mn(2+)</name>
        <dbReference type="ChEBI" id="CHEBI:29035"/>
    </ligand>
</feature>
<feature type="transmembrane region" description="Helical" evidence="11">
    <location>
        <begin position="27"/>
        <end position="49"/>
    </location>
</feature>
<evidence type="ECO:0000256" key="11">
    <source>
        <dbReference type="SAM" id="Phobius"/>
    </source>
</evidence>
<keyword evidence="13" id="KW-0808">Transferase</keyword>
<evidence type="ECO:0000313" key="14">
    <source>
        <dbReference type="Proteomes" id="UP000239863"/>
    </source>
</evidence>
<evidence type="ECO:0000259" key="12">
    <source>
        <dbReference type="Pfam" id="PF00884"/>
    </source>
</evidence>
<gene>
    <name evidence="13" type="ORF">BD821_10832</name>
</gene>
<dbReference type="PANTHER" id="PTHR47371">
    <property type="entry name" value="LIPOTEICHOIC ACID SYNTHASE"/>
    <property type="match status" value="1"/>
</dbReference>
<keyword evidence="5 11" id="KW-0812">Transmembrane</keyword>
<dbReference type="CDD" id="cd16015">
    <property type="entry name" value="LTA_synthase"/>
    <property type="match status" value="1"/>
</dbReference>
<feature type="transmembrane region" description="Helical" evidence="11">
    <location>
        <begin position="69"/>
        <end position="88"/>
    </location>
</feature>
<evidence type="ECO:0000256" key="4">
    <source>
        <dbReference type="ARBA" id="ARBA00022475"/>
    </source>
</evidence>
<evidence type="ECO:0000313" key="13">
    <source>
        <dbReference type="EMBL" id="PPK48271.1"/>
    </source>
</evidence>
<protein>
    <submittedName>
        <fullName evidence="13">Phosphoglycerol transferase MdoB-like AlkP superfamily enzyme</fullName>
    </submittedName>
</protein>
<dbReference type="InterPro" id="IPR017850">
    <property type="entry name" value="Alkaline_phosphatase_core_sf"/>
</dbReference>
<dbReference type="PANTHER" id="PTHR47371:SF3">
    <property type="entry name" value="PHOSPHOGLYCEROL TRANSFERASE I"/>
    <property type="match status" value="1"/>
</dbReference>
<name>A0A2S6FXI5_9CLOT</name>
<keyword evidence="7 11" id="KW-0472">Membrane</keyword>
<evidence type="ECO:0000256" key="7">
    <source>
        <dbReference type="ARBA" id="ARBA00023136"/>
    </source>
</evidence>
<evidence type="ECO:0000256" key="1">
    <source>
        <dbReference type="ARBA" id="ARBA00004651"/>
    </source>
</evidence>
<dbReference type="InterPro" id="IPR000917">
    <property type="entry name" value="Sulfatase_N"/>
</dbReference>
<evidence type="ECO:0000256" key="9">
    <source>
        <dbReference type="PIRSR" id="PIRSR005091-2"/>
    </source>
</evidence>
<dbReference type="Pfam" id="PF00884">
    <property type="entry name" value="Sulfatase"/>
    <property type="match status" value="1"/>
</dbReference>
<dbReference type="GO" id="GO:0046872">
    <property type="term" value="F:metal ion binding"/>
    <property type="evidence" value="ECO:0007669"/>
    <property type="project" value="UniProtKB-KW"/>
</dbReference>
<dbReference type="InterPro" id="IPR012160">
    <property type="entry name" value="LtaS-like"/>
</dbReference>
<sequence>MNKCKLEEEKNRSVVNNVNKNNKNVDYMFILTWSIILIKDIFMLSIIHSDNINVFNKDIIIQFMDPRKMRIFTHSLVIIIILSFAFLFKKKGRLKFYITVDIIFSLLMIVDLITARSIGGFITINYLKHGNLSFKEILNFYKYLRPIDIIFLVDIPFIIKYYKRDALLYREKRRIPVFLLVFLVAIFSANYLHKMLDVKEKVDDVGFITHYWEPFGSIYDTSPLGYIAFDFYDDLKGNKRSEITKEKTDDIEKWFDVNKEDIPENDYKGIFKGKNIILIQTESVENFMINQSIGGEEITPYLNKMIKSSLYFPNFYDQTNSGVSSDADLMTNTGLFPIRGKSTFWENPYTEYESLPKILKYYNYNSLLLHGEKGGNWNFKIATENMGFDTVLDRRAIDIKPEEVNYFGGISDKTILMSFLDNITQMEKPFYGHGVILNSHFGFGYVPREEWRLNLPSDLSGSMVEKYLQSVNYVDKEIEYFINELKEKDLTKDTIVIITGDHGGLNKYCVEDVSMFKDSYPWIAGEHPKVPFIIYSEGFEGETVDTIGGQIDILPTLSYLLGVDKDKYENSSVGKVLVNTNKNYALLNDNSIVGDVKEEEKAHILDGFWVSHNIIKGNYFKLKSNK</sequence>
<dbReference type="Proteomes" id="UP000239863">
    <property type="component" value="Unassembled WGS sequence"/>
</dbReference>
<keyword evidence="6 11" id="KW-1133">Transmembrane helix</keyword>